<feature type="region of interest" description="Disordered" evidence="7">
    <location>
        <begin position="615"/>
        <end position="660"/>
    </location>
</feature>
<dbReference type="GO" id="GO:0005634">
    <property type="term" value="C:nucleus"/>
    <property type="evidence" value="ECO:0007669"/>
    <property type="project" value="UniProtKB-SubCell"/>
</dbReference>
<evidence type="ECO:0000256" key="1">
    <source>
        <dbReference type="ARBA" id="ARBA00004123"/>
    </source>
</evidence>
<protein>
    <submittedName>
        <fullName evidence="10">Uncharacterized protein</fullName>
    </submittedName>
</protein>
<dbReference type="Pfam" id="PF05843">
    <property type="entry name" value="Suf"/>
    <property type="match status" value="1"/>
</dbReference>
<keyword evidence="2" id="KW-0507">mRNA processing</keyword>
<dbReference type="AlphaFoldDB" id="A0A162UP04"/>
<dbReference type="SMART" id="SM00386">
    <property type="entry name" value="HAT"/>
    <property type="match status" value="7"/>
</dbReference>
<dbReference type="EMBL" id="KV440974">
    <property type="protein sequence ID" value="OAD77252.1"/>
    <property type="molecule type" value="Genomic_DNA"/>
</dbReference>
<dbReference type="InterPro" id="IPR003107">
    <property type="entry name" value="HAT"/>
</dbReference>
<dbReference type="InParanoid" id="A0A162UP04"/>
<dbReference type="InterPro" id="IPR011990">
    <property type="entry name" value="TPR-like_helical_dom_sf"/>
</dbReference>
<dbReference type="SUPFAM" id="SSF48452">
    <property type="entry name" value="TPR-like"/>
    <property type="match status" value="1"/>
</dbReference>
<dbReference type="PANTHER" id="PTHR17204:SF25">
    <property type="entry name" value="RRM DOMAIN-CONTAINING PROTEIN"/>
    <property type="match status" value="1"/>
</dbReference>
<feature type="compositionally biased region" description="Basic residues" evidence="7">
    <location>
        <begin position="634"/>
        <end position="646"/>
    </location>
</feature>
<feature type="compositionally biased region" description="Basic and acidic residues" evidence="7">
    <location>
        <begin position="618"/>
        <end position="633"/>
    </location>
</feature>
<feature type="compositionally biased region" description="Basic residues" evidence="7">
    <location>
        <begin position="728"/>
        <end position="738"/>
    </location>
</feature>
<evidence type="ECO:0000256" key="3">
    <source>
        <dbReference type="ARBA" id="ARBA00022737"/>
    </source>
</evidence>
<gene>
    <name evidence="10" type="ORF">PHYBLDRAFT_164164</name>
</gene>
<keyword evidence="6" id="KW-0539">Nucleus</keyword>
<keyword evidence="3" id="KW-0677">Repeat</keyword>
<accession>A0A162UP04</accession>
<name>A0A162UP04_PHYB8</name>
<dbReference type="STRING" id="763407.A0A162UP04"/>
<dbReference type="Pfam" id="PF05391">
    <property type="entry name" value="Lsm_interact"/>
    <property type="match status" value="1"/>
</dbReference>
<dbReference type="OrthoDB" id="360390at2759"/>
<proteinExistence type="predicted"/>
<reference evidence="11" key="1">
    <citation type="submission" date="2015-06" db="EMBL/GenBank/DDBJ databases">
        <title>Expansion of signal transduction pathways in fungi by whole-genome duplication.</title>
        <authorList>
            <consortium name="DOE Joint Genome Institute"/>
            <person name="Corrochano L.M."/>
            <person name="Kuo A."/>
            <person name="Marcet-Houben M."/>
            <person name="Polaino S."/>
            <person name="Salamov A."/>
            <person name="Villalobos J.M."/>
            <person name="Alvarez M.I."/>
            <person name="Avalos J."/>
            <person name="Benito E.P."/>
            <person name="Benoit I."/>
            <person name="Burger G."/>
            <person name="Camino L.P."/>
            <person name="Canovas D."/>
            <person name="Cerda-Olmedo E."/>
            <person name="Cheng J.-F."/>
            <person name="Dominguez A."/>
            <person name="Elias M."/>
            <person name="Eslava A.P."/>
            <person name="Glaser F."/>
            <person name="Grimwood J."/>
            <person name="Gutierrez G."/>
            <person name="Heitman J."/>
            <person name="Henrissat B."/>
            <person name="Iturriaga E.A."/>
            <person name="Lang B.F."/>
            <person name="Lavin J.L."/>
            <person name="Lee S."/>
            <person name="Li W."/>
            <person name="Lindquist E."/>
            <person name="Lopez-Garcia S."/>
            <person name="Luque E.M."/>
            <person name="Marcos A.T."/>
            <person name="Martin J."/>
            <person name="McCluskey K."/>
            <person name="Medina H.R."/>
            <person name="Miralles-Duran A."/>
            <person name="Miyazaki A."/>
            <person name="Munoz-Torres E."/>
            <person name="Oguiza J.A."/>
            <person name="Ohm R."/>
            <person name="Olmedo M."/>
            <person name="Orejas M."/>
            <person name="Ortiz-Castellanos L."/>
            <person name="Pisabarro A.G."/>
            <person name="Rodriguez-Romero J."/>
            <person name="Ruiz-Herrera J."/>
            <person name="Ruiz-Vazquez R."/>
            <person name="Sanz C."/>
            <person name="Schackwitz W."/>
            <person name="Schmutz J."/>
            <person name="Shahriari M."/>
            <person name="Shelest E."/>
            <person name="Silva-Franco F."/>
            <person name="Soanes D."/>
            <person name="Syed K."/>
            <person name="Tagua V.G."/>
            <person name="Talbot N.J."/>
            <person name="Thon M."/>
            <person name="De vries R.P."/>
            <person name="Wiebenga A."/>
            <person name="Yadav J.S."/>
            <person name="Braun E.L."/>
            <person name="Baker S."/>
            <person name="Garre V."/>
            <person name="Horwitz B."/>
            <person name="Torres-Martinez S."/>
            <person name="Idnurm A."/>
            <person name="Herrera-Estrella A."/>
            <person name="Gabaldon T."/>
            <person name="Grigoriev I.V."/>
        </authorList>
    </citation>
    <scope>NUCLEOTIDE SEQUENCE [LARGE SCALE GENOMIC DNA]</scope>
    <source>
        <strain evidence="11">NRRL 1555(-)</strain>
    </source>
</reference>
<evidence type="ECO:0000313" key="10">
    <source>
        <dbReference type="EMBL" id="OAD77252.1"/>
    </source>
</evidence>
<dbReference type="GO" id="GO:0008380">
    <property type="term" value="P:RNA splicing"/>
    <property type="evidence" value="ECO:0007669"/>
    <property type="project" value="UniProtKB-KW"/>
</dbReference>
<evidence type="ECO:0000259" key="8">
    <source>
        <dbReference type="Pfam" id="PF05391"/>
    </source>
</evidence>
<dbReference type="GeneID" id="28995867"/>
<dbReference type="InterPro" id="IPR008669">
    <property type="entry name" value="LSM_interact"/>
</dbReference>
<feature type="region of interest" description="Disordered" evidence="7">
    <location>
        <begin position="715"/>
        <end position="786"/>
    </location>
</feature>
<dbReference type="GO" id="GO:0006397">
    <property type="term" value="P:mRNA processing"/>
    <property type="evidence" value="ECO:0007669"/>
    <property type="project" value="UniProtKB-KW"/>
</dbReference>
<evidence type="ECO:0000259" key="9">
    <source>
        <dbReference type="Pfam" id="PF05843"/>
    </source>
</evidence>
<dbReference type="GO" id="GO:0003723">
    <property type="term" value="F:RNA binding"/>
    <property type="evidence" value="ECO:0007669"/>
    <property type="project" value="UniProtKB-KW"/>
</dbReference>
<dbReference type="PANTHER" id="PTHR17204">
    <property type="entry name" value="PRE-MRNA PROCESSING PROTEIN PRP39-RELATED"/>
    <property type="match status" value="1"/>
</dbReference>
<feature type="domain" description="LSM-interacting" evidence="8">
    <location>
        <begin position="766"/>
        <end position="783"/>
    </location>
</feature>
<evidence type="ECO:0000256" key="4">
    <source>
        <dbReference type="ARBA" id="ARBA00022884"/>
    </source>
</evidence>
<evidence type="ECO:0000256" key="2">
    <source>
        <dbReference type="ARBA" id="ARBA00022664"/>
    </source>
</evidence>
<dbReference type="FunCoup" id="A0A162UP04">
    <property type="interactions" value="705"/>
</dbReference>
<evidence type="ECO:0000256" key="6">
    <source>
        <dbReference type="ARBA" id="ARBA00023242"/>
    </source>
</evidence>
<dbReference type="VEuPathDB" id="FungiDB:PHYBLDRAFT_164164"/>
<evidence type="ECO:0000256" key="7">
    <source>
        <dbReference type="SAM" id="MobiDB-lite"/>
    </source>
</evidence>
<evidence type="ECO:0000256" key="5">
    <source>
        <dbReference type="ARBA" id="ARBA00023187"/>
    </source>
</evidence>
<keyword evidence="11" id="KW-1185">Reference proteome</keyword>
<dbReference type="RefSeq" id="XP_018295292.1">
    <property type="nucleotide sequence ID" value="XM_018434961.1"/>
</dbReference>
<sequence>MASPKDITAHGNAAVDQTIYSVPAKDSGDNDMAINEQSLTDATTMDLTGIVNKNPTYSMEVNESSDDDLLDNQISELDDPAAIQAQKTLEALEQLPQVMEQLDQDNTRFELHVRLIEILSLLDFPDQLESARENMHELFPLPESMWLDWINDAKKNLDTEDGEAKLRLLYNEAEKDYLSIPIWKSYVDFILARFDSVWGDDETGLNNEAEAEMVIENTREDLMKAVRATSYHVMESHEIWNKYSGFEIRVLKRFQSPERFEKVKKAFMERLSTLHIACEQTFSDYSGLISTFDNENYESNMVEANKIYAKTKEAAIERDYFEQQLTQHGYSLDMFYQYIENEKITTKKPSLNNVRGLYERAVSMYCTDVGLWNDYVLFFFERVRVQIFLEATTLRAVRNCPWSGILWAHLGRVLETGKKSHEKISEIFDRALENKALLASLEDLVALLRAKCDFERRRVDWEEPDEETIMDLRVAFEEALVYISEADRGYTAFGKIGDPYYRIEKYYAYIEGKKLGNVKKAREIWEGVIKKHGRQSEAWIQYIDFERSAGNEHRCASLFKQALSKNLDYPERIMDAWMTFEHEEGTVDSMEDALIRINKGSKLLTRNWQANLAEQETAEGKKKEKEKEKEMSAKIKKSAHRRKLKETKKQSFELSMAPSEKENKVHSVPTVPILKRKASEMNIFENDVFKKPKPIQKISAEPKVEKKAVANVETKPASGLGMIPHGMRNARGRGRGKGTRLAISRNQAKPAEQATSTHAPTAGPTAPQTITPKSNDDFRALLLGKK</sequence>
<dbReference type="Gene3D" id="1.25.40.10">
    <property type="entry name" value="Tetratricopeptide repeat domain"/>
    <property type="match status" value="2"/>
</dbReference>
<keyword evidence="4" id="KW-0694">RNA-binding</keyword>
<organism evidence="10 11">
    <name type="scientific">Phycomyces blakesleeanus (strain ATCC 8743b / DSM 1359 / FGSC 10004 / NBRC 33097 / NRRL 1555)</name>
    <dbReference type="NCBI Taxonomy" id="763407"/>
    <lineage>
        <taxon>Eukaryota</taxon>
        <taxon>Fungi</taxon>
        <taxon>Fungi incertae sedis</taxon>
        <taxon>Mucoromycota</taxon>
        <taxon>Mucoromycotina</taxon>
        <taxon>Mucoromycetes</taxon>
        <taxon>Mucorales</taxon>
        <taxon>Phycomycetaceae</taxon>
        <taxon>Phycomyces</taxon>
    </lineage>
</organism>
<feature type="domain" description="Suppressor of forked" evidence="9">
    <location>
        <begin position="97"/>
        <end position="433"/>
    </location>
</feature>
<comment type="subcellular location">
    <subcellularLocation>
        <location evidence="1">Nucleus</location>
    </subcellularLocation>
</comment>
<keyword evidence="5" id="KW-0508">mRNA splicing</keyword>
<evidence type="ECO:0000313" key="11">
    <source>
        <dbReference type="Proteomes" id="UP000077315"/>
    </source>
</evidence>
<dbReference type="Proteomes" id="UP000077315">
    <property type="component" value="Unassembled WGS sequence"/>
</dbReference>
<dbReference type="InterPro" id="IPR008847">
    <property type="entry name" value="Suf"/>
</dbReference>